<gene>
    <name evidence="4" type="ORF">J2Z69_001753</name>
</gene>
<dbReference type="RefSeq" id="WP_209861142.1">
    <property type="nucleotide sequence ID" value="NZ_JAGGLD010000002.1"/>
</dbReference>
<keyword evidence="5" id="KW-1185">Reference proteome</keyword>
<sequence>MRIRQSGDSLLQQLSQQLSGNADLAQKELGRGADGVHMLYLKSMSDSSIVSRYVITPFYEMKDILAYESYIENYPGTTVGKDEKTLLENVLKGFICLEFENGHIYLFEANKNESSPVSDGQTEVIVQGPSDAFTENLQVNINLIRHRYQSEHLKAELTVVGAKSRTRVAIMYDDVRVDKAILEELRVRLEGIKVDLIQGAGELDKHLSDTKHRLFPTVVVTERPDRAVFNLSEGKILLVVDTTGYVVILPSIFNDYLTAMDDKLQLPISGWFLKTIRYFGLIISTILPAIYVAFTSFNPEVWKVQIALLVAGSRASVPYPSYLEVFIMLVLMEFLTEASLRLPKSIGPTATTVGGLILGTAATEAGLVSNIMIIIVSAVAISNFVIPLNMMMYSIRVMKYFFIIFAAVFGLLGIVLGLVGVVMYLCSLRSFGKPYFKIFALDQWANRVQGGKENGQK</sequence>
<comment type="similarity">
    <text evidence="1">Belongs to the GerABKA family.</text>
</comment>
<feature type="transmembrane region" description="Helical" evidence="3">
    <location>
        <begin position="400"/>
        <end position="425"/>
    </location>
</feature>
<dbReference type="InterPro" id="IPR004995">
    <property type="entry name" value="Spore_Ger"/>
</dbReference>
<evidence type="ECO:0000256" key="1">
    <source>
        <dbReference type="ARBA" id="ARBA00005278"/>
    </source>
</evidence>
<proteinExistence type="inferred from homology"/>
<name>A0ABS4JG87_9BACL</name>
<evidence type="ECO:0000256" key="3">
    <source>
        <dbReference type="SAM" id="Phobius"/>
    </source>
</evidence>
<keyword evidence="3" id="KW-1133">Transmembrane helix</keyword>
<organism evidence="4 5">
    <name type="scientific">Paenibacillus shirakamiensis</name>
    <dbReference type="NCBI Taxonomy" id="1265935"/>
    <lineage>
        <taxon>Bacteria</taxon>
        <taxon>Bacillati</taxon>
        <taxon>Bacillota</taxon>
        <taxon>Bacilli</taxon>
        <taxon>Bacillales</taxon>
        <taxon>Paenibacillaceae</taxon>
        <taxon>Paenibacillus</taxon>
    </lineage>
</organism>
<dbReference type="Proteomes" id="UP001519288">
    <property type="component" value="Unassembled WGS sequence"/>
</dbReference>
<dbReference type="Pfam" id="PF03323">
    <property type="entry name" value="GerA"/>
    <property type="match status" value="1"/>
</dbReference>
<dbReference type="InterPro" id="IPR050768">
    <property type="entry name" value="UPF0353/GerABKA_families"/>
</dbReference>
<dbReference type="PANTHER" id="PTHR22550:SF5">
    <property type="entry name" value="LEUCINE ZIPPER PROTEIN 4"/>
    <property type="match status" value="1"/>
</dbReference>
<accession>A0ABS4JG87</accession>
<keyword evidence="2 3" id="KW-0472">Membrane</keyword>
<feature type="transmembrane region" description="Helical" evidence="3">
    <location>
        <begin position="278"/>
        <end position="297"/>
    </location>
</feature>
<feature type="transmembrane region" description="Helical" evidence="3">
    <location>
        <begin position="317"/>
        <end position="335"/>
    </location>
</feature>
<dbReference type="PANTHER" id="PTHR22550">
    <property type="entry name" value="SPORE GERMINATION PROTEIN"/>
    <property type="match status" value="1"/>
</dbReference>
<evidence type="ECO:0000313" key="5">
    <source>
        <dbReference type="Proteomes" id="UP001519288"/>
    </source>
</evidence>
<reference evidence="4 5" key="1">
    <citation type="submission" date="2021-03" db="EMBL/GenBank/DDBJ databases">
        <title>Genomic Encyclopedia of Type Strains, Phase IV (KMG-IV): sequencing the most valuable type-strain genomes for metagenomic binning, comparative biology and taxonomic classification.</title>
        <authorList>
            <person name="Goeker M."/>
        </authorList>
    </citation>
    <scope>NUCLEOTIDE SEQUENCE [LARGE SCALE GENOMIC DNA]</scope>
    <source>
        <strain evidence="4 5">DSM 26806</strain>
    </source>
</reference>
<dbReference type="EMBL" id="JAGGLD010000002">
    <property type="protein sequence ID" value="MBP2000722.1"/>
    <property type="molecule type" value="Genomic_DNA"/>
</dbReference>
<evidence type="ECO:0000313" key="4">
    <source>
        <dbReference type="EMBL" id="MBP2000722.1"/>
    </source>
</evidence>
<protein>
    <submittedName>
        <fullName evidence="4">Spore germination protein</fullName>
    </submittedName>
</protein>
<comment type="caution">
    <text evidence="4">The sequence shown here is derived from an EMBL/GenBank/DDBJ whole genome shotgun (WGS) entry which is preliminary data.</text>
</comment>
<evidence type="ECO:0000256" key="2">
    <source>
        <dbReference type="ARBA" id="ARBA00023136"/>
    </source>
</evidence>
<feature type="transmembrane region" description="Helical" evidence="3">
    <location>
        <begin position="367"/>
        <end position="388"/>
    </location>
</feature>
<dbReference type="PIRSF" id="PIRSF005690">
    <property type="entry name" value="GerBA"/>
    <property type="match status" value="1"/>
</dbReference>
<keyword evidence="3" id="KW-0812">Transmembrane</keyword>